<evidence type="ECO:0000256" key="1">
    <source>
        <dbReference type="SAM" id="Phobius"/>
    </source>
</evidence>
<feature type="transmembrane region" description="Helical" evidence="1">
    <location>
        <begin position="132"/>
        <end position="156"/>
    </location>
</feature>
<keyword evidence="3" id="KW-1185">Reference proteome</keyword>
<feature type="transmembrane region" description="Helical" evidence="1">
    <location>
        <begin position="6"/>
        <end position="24"/>
    </location>
</feature>
<feature type="transmembrane region" description="Helical" evidence="1">
    <location>
        <begin position="231"/>
        <end position="255"/>
    </location>
</feature>
<evidence type="ECO:0000313" key="3">
    <source>
        <dbReference type="Proteomes" id="UP000000641"/>
    </source>
</evidence>
<protein>
    <submittedName>
        <fullName evidence="2">Uncharacterized protein</fullName>
    </submittedName>
</protein>
<dbReference type="KEGG" id="tpe:Tpen_0723"/>
<dbReference type="EMBL" id="CP000505">
    <property type="protein sequence ID" value="ABL78125.1"/>
    <property type="molecule type" value="Genomic_DNA"/>
</dbReference>
<dbReference type="OrthoDB" id="31527at2157"/>
<reference evidence="3" key="1">
    <citation type="journal article" date="2008" name="J. Bacteriol.">
        <title>Genome sequence of Thermofilum pendens reveals an exceptional loss of biosynthetic pathways without genome reduction.</title>
        <authorList>
            <person name="Anderson I."/>
            <person name="Rodriguez J."/>
            <person name="Susanti D."/>
            <person name="Porat I."/>
            <person name="Reich C."/>
            <person name="Ulrich L.E."/>
            <person name="Elkins J.G."/>
            <person name="Mavromatis K."/>
            <person name="Lykidis A."/>
            <person name="Kim E."/>
            <person name="Thompson L.S."/>
            <person name="Nolan M."/>
            <person name="Land M."/>
            <person name="Copeland A."/>
            <person name="Lapidus A."/>
            <person name="Lucas S."/>
            <person name="Detter C."/>
            <person name="Zhulin I.B."/>
            <person name="Olsen G.J."/>
            <person name="Whitman W."/>
            <person name="Mukhopadhyay B."/>
            <person name="Bristow J."/>
            <person name="Kyrpides N."/>
        </authorList>
    </citation>
    <scope>NUCLEOTIDE SEQUENCE [LARGE SCALE GENOMIC DNA]</scope>
    <source>
        <strain evidence="3">DSM 2475 / Hrk 5</strain>
    </source>
</reference>
<dbReference type="EnsemblBacteria" id="ABL78125">
    <property type="protein sequence ID" value="ABL78125"/>
    <property type="gene ID" value="Tpen_0723"/>
</dbReference>
<keyword evidence="1" id="KW-0472">Membrane</keyword>
<keyword evidence="1" id="KW-0812">Transmembrane</keyword>
<evidence type="ECO:0000313" key="2">
    <source>
        <dbReference type="EMBL" id="ABL78125.1"/>
    </source>
</evidence>
<dbReference type="Proteomes" id="UP000000641">
    <property type="component" value="Chromosome"/>
</dbReference>
<organism evidence="2 3">
    <name type="scientific">Thermofilum pendens (strain DSM 2475 / Hrk 5)</name>
    <dbReference type="NCBI Taxonomy" id="368408"/>
    <lineage>
        <taxon>Archaea</taxon>
        <taxon>Thermoproteota</taxon>
        <taxon>Thermoprotei</taxon>
        <taxon>Thermofilales</taxon>
        <taxon>Thermofilaceae</taxon>
        <taxon>Thermofilum</taxon>
    </lineage>
</organism>
<proteinExistence type="predicted"/>
<feature type="transmembrane region" description="Helical" evidence="1">
    <location>
        <begin position="168"/>
        <end position="187"/>
    </location>
</feature>
<gene>
    <name evidence="2" type="ordered locus">Tpen_0723</name>
</gene>
<dbReference type="STRING" id="368408.Tpen_0723"/>
<dbReference type="AlphaFoldDB" id="A1RY45"/>
<feature type="transmembrane region" description="Helical" evidence="1">
    <location>
        <begin position="36"/>
        <end position="57"/>
    </location>
</feature>
<dbReference type="GeneID" id="4601488"/>
<name>A1RY45_THEPD</name>
<dbReference type="eggNOG" id="arCOG14773">
    <property type="taxonomic scope" value="Archaea"/>
</dbReference>
<dbReference type="HOGENOM" id="CLU_1056112_0_0_2"/>
<keyword evidence="1" id="KW-1133">Transmembrane helix</keyword>
<dbReference type="RefSeq" id="WP_011752390.1">
    <property type="nucleotide sequence ID" value="NC_008698.1"/>
</dbReference>
<accession>A1RY45</accession>
<sequence>MEALTAAVGAGLYAAVGLLYWFLGRRSESLRFFEDAALSAAFVVVVHVILGVSSQIATLAGVQLNLWSSADVSACARRASETFWEASRKAVDTVLFVEAERALLASTPVTSPLASVLGGATGWSTAELGIVAIVYMHLSFAAEAFSIVSPYLFAFGAALMPIPRLRRLGASLLSIYLSTAIAMAYSLQVTSDALRGVRVPSASSPLDWVNVAGVAGENAVLLGKALTLTSLAFALATVGGVGLASAFDSVFVGFVRV</sequence>